<dbReference type="NCBIfam" id="TIGR01930">
    <property type="entry name" value="AcCoA-C-Actrans"/>
    <property type="match status" value="1"/>
</dbReference>
<sequence length="405" mass="43443">MHNVVICDLIRTPIGRYAGALSSVRADDLATLPIQYLKNKHPNLPWEQLDEVILGCSNQAGEDNRNVARMAALLAGLPESVPAVTVNRLCASGLDAVGLAARSVKAGEAEFMLAGGVESMSRAPFVQSKSQEAFARTPEIYDTTIGWRFVNKKMQANFGIDSMPETAENVAEKYQISRADQDAFALRSQQKAAEAQQAKRFDVEIMPVEIINRKKQVTQITQDEHLRPETTLDALAKLKAPFRTQGGTVTAGNASGVNDGAACVLMTSQAFAEQHQLQPLARVVGYASAGVEPKYMGIGPVPAIHKVLKQTGLSLEQMDVIELNEAFASQSLAVLRELGLSDDDARVNPNGGAIALGHPLGMSGTRLVITATHELKQRQGRYALCSMCVGVGQGVALILENLSAV</sequence>
<dbReference type="InterPro" id="IPR020615">
    <property type="entry name" value="Thiolase_acyl_enz_int_AS"/>
</dbReference>
<evidence type="ECO:0000256" key="9">
    <source>
        <dbReference type="ARBA" id="ARBA00024073"/>
    </source>
</evidence>
<evidence type="ECO:0000256" key="8">
    <source>
        <dbReference type="ARBA" id="ARBA00023315"/>
    </source>
</evidence>
<dbReference type="InterPro" id="IPR016039">
    <property type="entry name" value="Thiolase-like"/>
</dbReference>
<dbReference type="InterPro" id="IPR020617">
    <property type="entry name" value="Thiolase_C"/>
</dbReference>
<dbReference type="PIRSF" id="PIRSF000429">
    <property type="entry name" value="Ac-CoA_Ac_transf"/>
    <property type="match status" value="1"/>
</dbReference>
<dbReference type="NCBIfam" id="NF006551">
    <property type="entry name" value="PRK09050.1"/>
    <property type="match status" value="1"/>
</dbReference>
<evidence type="ECO:0000259" key="14">
    <source>
        <dbReference type="Pfam" id="PF00108"/>
    </source>
</evidence>
<dbReference type="PANTHER" id="PTHR43853:SF2">
    <property type="entry name" value="3-OXOADIPYL-COA_3-OXO-5,6-DEHYDROSUBERYL-COA THIOLASE"/>
    <property type="match status" value="1"/>
</dbReference>
<dbReference type="GO" id="GO:0005737">
    <property type="term" value="C:cytoplasm"/>
    <property type="evidence" value="ECO:0007669"/>
    <property type="project" value="UniProtKB-ARBA"/>
</dbReference>
<dbReference type="GO" id="GO:0010124">
    <property type="term" value="P:phenylacetate catabolic process"/>
    <property type="evidence" value="ECO:0007669"/>
    <property type="project" value="TreeGrafter"/>
</dbReference>
<keyword evidence="7 13" id="KW-0808">Transferase</keyword>
<organism evidence="16 17">
    <name type="scientific">Acinetobacter brisouii CIP 110357</name>
    <dbReference type="NCBI Taxonomy" id="1341683"/>
    <lineage>
        <taxon>Bacteria</taxon>
        <taxon>Pseudomonadati</taxon>
        <taxon>Pseudomonadota</taxon>
        <taxon>Gammaproteobacteria</taxon>
        <taxon>Moraxellales</taxon>
        <taxon>Moraxellaceae</taxon>
        <taxon>Acinetobacter</taxon>
    </lineage>
</organism>
<comment type="caution">
    <text evidence="16">The sequence shown here is derived from an EMBL/GenBank/DDBJ whole genome shotgun (WGS) entry which is preliminary data.</text>
</comment>
<evidence type="ECO:0000256" key="13">
    <source>
        <dbReference type="RuleBase" id="RU003557"/>
    </source>
</evidence>
<dbReference type="AlphaFoldDB" id="V2VT10"/>
<dbReference type="InterPro" id="IPR012793">
    <property type="entry name" value="PcaF"/>
</dbReference>
<name>V2VT10_9GAMM</name>
<evidence type="ECO:0000256" key="5">
    <source>
        <dbReference type="ARBA" id="ARBA00012233"/>
    </source>
</evidence>
<dbReference type="RefSeq" id="WP_004904945.1">
    <property type="nucleotide sequence ID" value="NZ_BBTI01000007.1"/>
</dbReference>
<dbReference type="Gene3D" id="3.40.47.10">
    <property type="match status" value="1"/>
</dbReference>
<dbReference type="EMBL" id="AYEU01000006">
    <property type="protein sequence ID" value="ESK50859.1"/>
    <property type="molecule type" value="Genomic_DNA"/>
</dbReference>
<comment type="catalytic activity">
    <reaction evidence="11">
        <text>succinyl-CoA + acetyl-CoA = 3-oxoadipyl-CoA + CoA</text>
        <dbReference type="Rhea" id="RHEA:19481"/>
        <dbReference type="ChEBI" id="CHEBI:57287"/>
        <dbReference type="ChEBI" id="CHEBI:57288"/>
        <dbReference type="ChEBI" id="CHEBI:57292"/>
        <dbReference type="ChEBI" id="CHEBI:57348"/>
        <dbReference type="EC" id="2.3.1.174"/>
    </reaction>
</comment>
<dbReference type="SUPFAM" id="SSF53901">
    <property type="entry name" value="Thiolase-like"/>
    <property type="match status" value="2"/>
</dbReference>
<dbReference type="InterPro" id="IPR020616">
    <property type="entry name" value="Thiolase_N"/>
</dbReference>
<comment type="pathway">
    <text evidence="3">Lipid metabolism.</text>
</comment>
<dbReference type="Pfam" id="PF02803">
    <property type="entry name" value="Thiolase_C"/>
    <property type="match status" value="1"/>
</dbReference>
<dbReference type="NCBIfam" id="TIGR02430">
    <property type="entry name" value="pcaF"/>
    <property type="match status" value="1"/>
</dbReference>
<evidence type="ECO:0000256" key="11">
    <source>
        <dbReference type="ARBA" id="ARBA00048527"/>
    </source>
</evidence>
<dbReference type="GO" id="GO:0019619">
    <property type="term" value="P:3,4-dihydroxybenzoate catabolic process"/>
    <property type="evidence" value="ECO:0007669"/>
    <property type="project" value="InterPro"/>
</dbReference>
<dbReference type="OrthoDB" id="9764638at2"/>
<accession>V2VT10</accession>
<dbReference type="STRING" id="396323.VH98_11250"/>
<dbReference type="PANTHER" id="PTHR43853">
    <property type="entry name" value="3-KETOACYL-COA THIOLASE, PEROXISOMAL"/>
    <property type="match status" value="1"/>
</dbReference>
<dbReference type="PROSITE" id="PS00098">
    <property type="entry name" value="THIOLASE_1"/>
    <property type="match status" value="1"/>
</dbReference>
<evidence type="ECO:0000256" key="2">
    <source>
        <dbReference type="ARBA" id="ARBA00005071"/>
    </source>
</evidence>
<feature type="active site" description="Proton acceptor" evidence="12">
    <location>
        <position position="358"/>
    </location>
</feature>
<comment type="pathway">
    <text evidence="2">Aromatic compound metabolism; beta-ketoadipate pathway; acetyl-CoA and succinyl-CoA from 3-oxoadipate: step 2/2.</text>
</comment>
<dbReference type="PROSITE" id="PS00099">
    <property type="entry name" value="THIOLASE_3"/>
    <property type="match status" value="1"/>
</dbReference>
<evidence type="ECO:0000313" key="17">
    <source>
        <dbReference type="Proteomes" id="UP000018418"/>
    </source>
</evidence>
<dbReference type="InterPro" id="IPR050215">
    <property type="entry name" value="Thiolase-like_sf_Thiolase"/>
</dbReference>
<comment type="similarity">
    <text evidence="4 13">Belongs to the thiolase-like superfamily. Thiolase family.</text>
</comment>
<feature type="active site" description="Acyl-thioester intermediate" evidence="12">
    <location>
        <position position="90"/>
    </location>
</feature>
<protein>
    <recommendedName>
        <fullName evidence="6">Beta-ketoadipyl-CoA thiolase</fullName>
        <ecNumber evidence="9">2.3.1.16</ecNumber>
        <ecNumber evidence="5">2.3.1.174</ecNumber>
    </recommendedName>
    <alternativeName>
        <fullName evidence="10">3-oxoadipyl-CoA thiolase</fullName>
    </alternativeName>
</protein>
<dbReference type="EC" id="2.3.1.16" evidence="9"/>
<evidence type="ECO:0000256" key="12">
    <source>
        <dbReference type="PIRSR" id="PIRSR000429-1"/>
    </source>
</evidence>
<keyword evidence="17" id="KW-1185">Reference proteome</keyword>
<dbReference type="PATRIC" id="fig|1341683.3.peg.1344"/>
<reference evidence="16 17" key="1">
    <citation type="submission" date="2013-10" db="EMBL/GenBank/DDBJ databases">
        <title>The Genome Sequence of Acinetobacter brisouii CIP 110357.</title>
        <authorList>
            <consortium name="The Broad Institute Genomics Platform"/>
            <consortium name="The Broad Institute Genome Sequencing Center for Infectious Disease"/>
            <person name="Cerqueira G."/>
            <person name="Feldgarden M."/>
            <person name="Courvalin P."/>
            <person name="Grillot-Courvalin C."/>
            <person name="Clermont D."/>
            <person name="Rocha E."/>
            <person name="Yoon E.-J."/>
            <person name="Nemec A."/>
            <person name="Young S.K."/>
            <person name="Zeng Q."/>
            <person name="Gargeya S."/>
            <person name="Fitzgerald M."/>
            <person name="Abouelleil A."/>
            <person name="Alvarado L."/>
            <person name="Berlin A.M."/>
            <person name="Chapman S.B."/>
            <person name="Gainer-Dewar J."/>
            <person name="Goldberg J."/>
            <person name="Gnerre S."/>
            <person name="Griggs A."/>
            <person name="Gujja S."/>
            <person name="Hansen M."/>
            <person name="Howarth C."/>
            <person name="Imamovic A."/>
            <person name="Ireland A."/>
            <person name="Larimer J."/>
            <person name="McCowan C."/>
            <person name="Murphy C."/>
            <person name="Pearson M."/>
            <person name="Poon T.W."/>
            <person name="Priest M."/>
            <person name="Roberts A."/>
            <person name="Saif S."/>
            <person name="Shea T."/>
            <person name="Sykes S."/>
            <person name="Wortman J."/>
            <person name="Nusbaum C."/>
            <person name="Birren B."/>
        </authorList>
    </citation>
    <scope>NUCLEOTIDE SEQUENCE [LARGE SCALE GENOMIC DNA]</scope>
    <source>
        <strain evidence="16 17">CIP 110357</strain>
    </source>
</reference>
<dbReference type="Pfam" id="PF00108">
    <property type="entry name" value="Thiolase_N"/>
    <property type="match status" value="1"/>
</dbReference>
<dbReference type="EC" id="2.3.1.174" evidence="5"/>
<keyword evidence="8 13" id="KW-0012">Acyltransferase</keyword>
<dbReference type="Proteomes" id="UP000018418">
    <property type="component" value="Unassembled WGS sequence"/>
</dbReference>
<dbReference type="FunFam" id="3.40.47.10:FF:000010">
    <property type="entry name" value="Acetyl-CoA acetyltransferase (Thiolase)"/>
    <property type="match status" value="1"/>
</dbReference>
<dbReference type="GO" id="GO:0006635">
    <property type="term" value="P:fatty acid beta-oxidation"/>
    <property type="evidence" value="ECO:0007669"/>
    <property type="project" value="TreeGrafter"/>
</dbReference>
<proteinExistence type="inferred from homology"/>
<evidence type="ECO:0000256" key="10">
    <source>
        <dbReference type="ARBA" id="ARBA00041222"/>
    </source>
</evidence>
<dbReference type="CDD" id="cd00751">
    <property type="entry name" value="thiolase"/>
    <property type="match status" value="1"/>
</dbReference>
<feature type="active site" description="Proton acceptor" evidence="12">
    <location>
        <position position="388"/>
    </location>
</feature>
<dbReference type="InterPro" id="IPR020613">
    <property type="entry name" value="Thiolase_CS"/>
</dbReference>
<dbReference type="PROSITE" id="PS00737">
    <property type="entry name" value="THIOLASE_2"/>
    <property type="match status" value="1"/>
</dbReference>
<feature type="domain" description="Thiolase N-terminal" evidence="14">
    <location>
        <begin position="4"/>
        <end position="269"/>
    </location>
</feature>
<dbReference type="HOGENOM" id="CLU_031026_2_2_6"/>
<evidence type="ECO:0000256" key="7">
    <source>
        <dbReference type="ARBA" id="ARBA00022679"/>
    </source>
</evidence>
<comment type="function">
    <text evidence="1">Catalyzes thiolytic cleavage of beta-ketoadipyl-CoA to succinyl-CoA and acetyl-CoA.</text>
</comment>
<evidence type="ECO:0000256" key="3">
    <source>
        <dbReference type="ARBA" id="ARBA00005189"/>
    </source>
</evidence>
<evidence type="ECO:0000313" key="16">
    <source>
        <dbReference type="EMBL" id="ESK50859.1"/>
    </source>
</evidence>
<evidence type="ECO:0000256" key="4">
    <source>
        <dbReference type="ARBA" id="ARBA00010982"/>
    </source>
</evidence>
<dbReference type="GO" id="GO:0033812">
    <property type="term" value="F:3-oxoadipyl-CoA thiolase activity"/>
    <property type="evidence" value="ECO:0007669"/>
    <property type="project" value="UniProtKB-EC"/>
</dbReference>
<dbReference type="InterPro" id="IPR020610">
    <property type="entry name" value="Thiolase_AS"/>
</dbReference>
<dbReference type="InterPro" id="IPR002155">
    <property type="entry name" value="Thiolase"/>
</dbReference>
<feature type="domain" description="Thiolase C-terminal" evidence="15">
    <location>
        <begin position="277"/>
        <end position="400"/>
    </location>
</feature>
<evidence type="ECO:0000256" key="1">
    <source>
        <dbReference type="ARBA" id="ARBA00003720"/>
    </source>
</evidence>
<gene>
    <name evidence="16" type="ORF">P255_01358</name>
</gene>
<evidence type="ECO:0000256" key="6">
    <source>
        <dbReference type="ARBA" id="ARBA00016181"/>
    </source>
</evidence>
<evidence type="ECO:0000259" key="15">
    <source>
        <dbReference type="Pfam" id="PF02803"/>
    </source>
</evidence>